<dbReference type="PANTHER" id="PTHR47510">
    <property type="entry name" value="REVERSE TRANSCRIPTASE DOMAIN-CONTAINING PROTEIN"/>
    <property type="match status" value="1"/>
</dbReference>
<proteinExistence type="predicted"/>
<feature type="coiled-coil region" evidence="1">
    <location>
        <begin position="494"/>
        <end position="521"/>
    </location>
</feature>
<dbReference type="Gene3D" id="3.60.10.10">
    <property type="entry name" value="Endonuclease/exonuclease/phosphatase"/>
    <property type="match status" value="1"/>
</dbReference>
<accession>A0A7D9K2S6</accession>
<evidence type="ECO:0000259" key="4">
    <source>
        <dbReference type="Pfam" id="PF03372"/>
    </source>
</evidence>
<keyword evidence="5" id="KW-0695">RNA-directed DNA polymerase</keyword>
<evidence type="ECO:0000259" key="3">
    <source>
        <dbReference type="Pfam" id="PF01370"/>
    </source>
</evidence>
<dbReference type="InterPro" id="IPR036691">
    <property type="entry name" value="Endo/exonu/phosph_ase_sf"/>
</dbReference>
<feature type="domain" description="NAD-dependent epimerase/dehydratase" evidence="3">
    <location>
        <begin position="18"/>
        <end position="56"/>
    </location>
</feature>
<evidence type="ECO:0000256" key="2">
    <source>
        <dbReference type="SAM" id="MobiDB-lite"/>
    </source>
</evidence>
<dbReference type="InterPro" id="IPR036291">
    <property type="entry name" value="NAD(P)-bd_dom_sf"/>
</dbReference>
<feature type="region of interest" description="Disordered" evidence="2">
    <location>
        <begin position="60"/>
        <end position="80"/>
    </location>
</feature>
<dbReference type="AlphaFoldDB" id="A0A7D9K2S6"/>
<feature type="compositionally biased region" description="Polar residues" evidence="2">
    <location>
        <begin position="63"/>
        <end position="77"/>
    </location>
</feature>
<gene>
    <name evidence="5" type="ORF">PACLA_8A066337</name>
</gene>
<dbReference type="PANTHER" id="PTHR47510:SF3">
    <property type="entry name" value="ENDO_EXONUCLEASE_PHOSPHATASE DOMAIN-CONTAINING PROTEIN"/>
    <property type="match status" value="1"/>
</dbReference>
<dbReference type="EMBL" id="CACRXK020025661">
    <property type="protein sequence ID" value="CAB4039626.1"/>
    <property type="molecule type" value="Genomic_DNA"/>
</dbReference>
<name>A0A7D9K2S6_PARCT</name>
<dbReference type="Pfam" id="PF01370">
    <property type="entry name" value="Epimerase"/>
    <property type="match status" value="1"/>
</dbReference>
<sequence>KKKYPPTKDLPEGYRKRILITGGAGFVGSHLTDALMMAGHEVTVVDNYFTGRKRNVEHCGCSPETNNSHENVNQPTVDSDLDPPVSEMNNHSKESIEAVQLSISVTKERAATPITQATNDNSNIEPNVGKSFVLACTSTTEQYRMVREKTLTAITKEHVPKPLSDMQRSKLRIAHLSVRSIKNRNHLIQVRELMKDRNYDILALSESWLNSTVTNAEVEIEGFKLTRLDRLGKTGGGVCVYSKSSIKVKRLKNITGISEFGFHQLWMLIQLRKLRSILLCVTYRPDYCPTSTFHDIFMENYIHALTLGKEIIVVGDLNCDLLKPDSPEAMSLLDFCTSVNQTQLIKEPTRVTETSSSLIDIIMTSNVSLVENHGVALSHISDHYLIYASLKLKMLKPPPSYKCVRSYKNYKPDSFLADLQRIPWYDISIMDDANVMLDHFNERFLHVLETHAPVKTVRIKHRSCPFISTEIRELMQYRNNLLKTARSTKLTTDWEMYRKLRKEVKSKLRDAEREYVRKELEHSHNTNSKWKIIKNCIPRKESTQQVYTKDMKEVANEFNQFFTSVGRRVSEDCTSLIELYNLPAPPTSVSLSVAESQNFRFVPVSCEEVRRTVMAFHSNKAPGHDKVRMSTIKDALPCILPVITDMINRSLQTSVFPSAWKISEVIPLLKEGDHE</sequence>
<comment type="caution">
    <text evidence="5">The sequence shown here is derived from an EMBL/GenBank/DDBJ whole genome shotgun (WGS) entry which is preliminary data.</text>
</comment>
<dbReference type="Pfam" id="PF03372">
    <property type="entry name" value="Exo_endo_phos"/>
    <property type="match status" value="1"/>
</dbReference>
<dbReference type="SUPFAM" id="SSF56219">
    <property type="entry name" value="DNase I-like"/>
    <property type="match status" value="1"/>
</dbReference>
<dbReference type="Gene3D" id="3.40.50.720">
    <property type="entry name" value="NAD(P)-binding Rossmann-like Domain"/>
    <property type="match status" value="1"/>
</dbReference>
<organism evidence="5 6">
    <name type="scientific">Paramuricea clavata</name>
    <name type="common">Red gorgonian</name>
    <name type="synonym">Violescent sea-whip</name>
    <dbReference type="NCBI Taxonomy" id="317549"/>
    <lineage>
        <taxon>Eukaryota</taxon>
        <taxon>Metazoa</taxon>
        <taxon>Cnidaria</taxon>
        <taxon>Anthozoa</taxon>
        <taxon>Octocorallia</taxon>
        <taxon>Malacalcyonacea</taxon>
        <taxon>Plexauridae</taxon>
        <taxon>Paramuricea</taxon>
    </lineage>
</organism>
<keyword evidence="6" id="KW-1185">Reference proteome</keyword>
<evidence type="ECO:0000313" key="6">
    <source>
        <dbReference type="Proteomes" id="UP001152795"/>
    </source>
</evidence>
<feature type="non-terminal residue" evidence="5">
    <location>
        <position position="1"/>
    </location>
</feature>
<feature type="domain" description="Endonuclease/exonuclease/phosphatase" evidence="4">
    <location>
        <begin position="182"/>
        <end position="383"/>
    </location>
</feature>
<reference evidence="5" key="1">
    <citation type="submission" date="2020-04" db="EMBL/GenBank/DDBJ databases">
        <authorList>
            <person name="Alioto T."/>
            <person name="Alioto T."/>
            <person name="Gomez Garrido J."/>
        </authorList>
    </citation>
    <scope>NUCLEOTIDE SEQUENCE</scope>
    <source>
        <strain evidence="5">A484AB</strain>
    </source>
</reference>
<keyword evidence="5" id="KW-0548">Nucleotidyltransferase</keyword>
<dbReference type="InterPro" id="IPR005135">
    <property type="entry name" value="Endo/exonuclease/phosphatase"/>
</dbReference>
<protein>
    <submittedName>
        <fullName evidence="5">RNA-directed DNA polymerase from transposon BS</fullName>
    </submittedName>
</protein>
<evidence type="ECO:0000256" key="1">
    <source>
        <dbReference type="SAM" id="Coils"/>
    </source>
</evidence>
<dbReference type="InterPro" id="IPR001509">
    <property type="entry name" value="Epimerase_deHydtase"/>
</dbReference>
<evidence type="ECO:0000313" key="5">
    <source>
        <dbReference type="EMBL" id="CAB4039626.1"/>
    </source>
</evidence>
<dbReference type="Proteomes" id="UP001152795">
    <property type="component" value="Unassembled WGS sequence"/>
</dbReference>
<dbReference type="GO" id="GO:0003964">
    <property type="term" value="F:RNA-directed DNA polymerase activity"/>
    <property type="evidence" value="ECO:0007669"/>
    <property type="project" value="UniProtKB-KW"/>
</dbReference>
<feature type="non-terminal residue" evidence="5">
    <location>
        <position position="675"/>
    </location>
</feature>
<dbReference type="SUPFAM" id="SSF51735">
    <property type="entry name" value="NAD(P)-binding Rossmann-fold domains"/>
    <property type="match status" value="1"/>
</dbReference>
<keyword evidence="1" id="KW-0175">Coiled coil</keyword>
<dbReference type="OrthoDB" id="5987682at2759"/>
<keyword evidence="5" id="KW-0808">Transferase</keyword>